<dbReference type="EMBL" id="JPWF01000012">
    <property type="protein sequence ID" value="RCK33698.1"/>
    <property type="molecule type" value="Genomic_DNA"/>
</dbReference>
<keyword evidence="3" id="KW-1133">Transmembrane helix</keyword>
<gene>
    <name evidence="5" type="ORF">TH19_17485</name>
</gene>
<sequence length="639" mass="72623">MVYKTKPSGWRRILDEQFLSVFLSIGLLLGILFLMTWQTTSERENAQQRAIDSTGFAITTYSGNLASILIKADNAALMAAREAVIVPYYDLERQLSTMIKDDNNLAGYILFDASGKVAHEFTFFEHASRNLPIEEILARHRDAWIEPAFRSSKDLGMKPGYFAVERGIWSPDGTFLGVIMVLLAIENPYEDTPLERFLAGSKMRVATLNTDNLLAEAQSSYGGETKWFTARQEDAFWNLTTGTSEIDTGGVALFGDFVMARQNLDGLPITIFMQVPVEGFMDNYYATRQTAFIAALVVIAVTLFLILQIRIDRKAKHKNELKRLELDKRLQFSLDSTGQGLWDWDFTKDAGYYSDNLYRLMELHHGEVCLTFESFKDRIHPDDRKQFDAAIAEHIKGDKPAFEVEARMHVGSEDQWNWFSHSGSVIEWDKDQAPKRMIGLVKNIHHQKLKRIDLEFKAQHDPLTGLLNRAAFEDHARRTHALTLRTDMPYCMIMLDIDHFKRVNDTYGHDCGDIVLKRICEITSRALRFEEEKLLFRLGGEEFVILLPQNNCTAGAALAERIRKNVCAEPIFAEGHLIDVTISAGVAAYRDNELPQDTLKRADWALYQAKNLGRDRIHCAPALIDVDLAQQHTLSTVAN</sequence>
<dbReference type="PANTHER" id="PTHR45138">
    <property type="entry name" value="REGULATORY COMPONENTS OF SENSORY TRANSDUCTION SYSTEM"/>
    <property type="match status" value="1"/>
</dbReference>
<dbReference type="GO" id="GO:1902201">
    <property type="term" value="P:negative regulation of bacterial-type flagellum-dependent cell motility"/>
    <property type="evidence" value="ECO:0007669"/>
    <property type="project" value="TreeGrafter"/>
</dbReference>
<dbReference type="InterPro" id="IPR029787">
    <property type="entry name" value="Nucleotide_cyclase"/>
</dbReference>
<evidence type="ECO:0000256" key="1">
    <source>
        <dbReference type="ARBA" id="ARBA00012528"/>
    </source>
</evidence>
<feature type="transmembrane region" description="Helical" evidence="3">
    <location>
        <begin position="18"/>
        <end position="37"/>
    </location>
</feature>
<dbReference type="PROSITE" id="PS50887">
    <property type="entry name" value="GGDEF"/>
    <property type="match status" value="1"/>
</dbReference>
<dbReference type="GO" id="GO:0043709">
    <property type="term" value="P:cell adhesion involved in single-species biofilm formation"/>
    <property type="evidence" value="ECO:0007669"/>
    <property type="project" value="TreeGrafter"/>
</dbReference>
<feature type="domain" description="GGDEF" evidence="4">
    <location>
        <begin position="488"/>
        <end position="622"/>
    </location>
</feature>
<evidence type="ECO:0000259" key="4">
    <source>
        <dbReference type="PROSITE" id="PS50887"/>
    </source>
</evidence>
<evidence type="ECO:0000313" key="6">
    <source>
        <dbReference type="Proteomes" id="UP000253226"/>
    </source>
</evidence>
<dbReference type="Pfam" id="PF08447">
    <property type="entry name" value="PAS_3"/>
    <property type="match status" value="1"/>
</dbReference>
<dbReference type="SMART" id="SM00267">
    <property type="entry name" value="GGDEF"/>
    <property type="match status" value="1"/>
</dbReference>
<proteinExistence type="predicted"/>
<dbReference type="InterPro" id="IPR013655">
    <property type="entry name" value="PAS_fold_3"/>
</dbReference>
<dbReference type="Proteomes" id="UP000253226">
    <property type="component" value="Unassembled WGS sequence"/>
</dbReference>
<dbReference type="AlphaFoldDB" id="A0A367W1Q8"/>
<dbReference type="EC" id="2.7.7.65" evidence="1"/>
<dbReference type="Pfam" id="PF00990">
    <property type="entry name" value="GGDEF"/>
    <property type="match status" value="1"/>
</dbReference>
<comment type="catalytic activity">
    <reaction evidence="2">
        <text>2 GTP = 3',3'-c-di-GMP + 2 diphosphate</text>
        <dbReference type="Rhea" id="RHEA:24898"/>
        <dbReference type="ChEBI" id="CHEBI:33019"/>
        <dbReference type="ChEBI" id="CHEBI:37565"/>
        <dbReference type="ChEBI" id="CHEBI:58805"/>
        <dbReference type="EC" id="2.7.7.65"/>
    </reaction>
</comment>
<dbReference type="SUPFAM" id="SSF55073">
    <property type="entry name" value="Nucleotide cyclase"/>
    <property type="match status" value="1"/>
</dbReference>
<dbReference type="PANTHER" id="PTHR45138:SF9">
    <property type="entry name" value="DIGUANYLATE CYCLASE DGCM-RELATED"/>
    <property type="match status" value="1"/>
</dbReference>
<dbReference type="CDD" id="cd01949">
    <property type="entry name" value="GGDEF"/>
    <property type="match status" value="1"/>
</dbReference>
<dbReference type="NCBIfam" id="TIGR00254">
    <property type="entry name" value="GGDEF"/>
    <property type="match status" value="1"/>
</dbReference>
<protein>
    <recommendedName>
        <fullName evidence="1">diguanylate cyclase</fullName>
        <ecNumber evidence="1">2.7.7.65</ecNumber>
    </recommendedName>
</protein>
<evidence type="ECO:0000256" key="3">
    <source>
        <dbReference type="SAM" id="Phobius"/>
    </source>
</evidence>
<name>A0A367W1Q8_9PROT</name>
<dbReference type="GO" id="GO:0005886">
    <property type="term" value="C:plasma membrane"/>
    <property type="evidence" value="ECO:0007669"/>
    <property type="project" value="TreeGrafter"/>
</dbReference>
<dbReference type="Gene3D" id="3.30.70.270">
    <property type="match status" value="1"/>
</dbReference>
<evidence type="ECO:0000313" key="5">
    <source>
        <dbReference type="EMBL" id="RCK33698.1"/>
    </source>
</evidence>
<dbReference type="Gene3D" id="3.30.450.20">
    <property type="entry name" value="PAS domain"/>
    <property type="match status" value="1"/>
</dbReference>
<dbReference type="GO" id="GO:0052621">
    <property type="term" value="F:diguanylate cyclase activity"/>
    <property type="evidence" value="ECO:0007669"/>
    <property type="project" value="UniProtKB-EC"/>
</dbReference>
<comment type="caution">
    <text evidence="5">The sequence shown here is derived from an EMBL/GenBank/DDBJ whole genome shotgun (WGS) entry which is preliminary data.</text>
</comment>
<dbReference type="InterPro" id="IPR043128">
    <property type="entry name" value="Rev_trsase/Diguanyl_cyclase"/>
</dbReference>
<feature type="transmembrane region" description="Helical" evidence="3">
    <location>
        <begin position="291"/>
        <end position="309"/>
    </location>
</feature>
<dbReference type="InterPro" id="IPR000160">
    <property type="entry name" value="GGDEF_dom"/>
</dbReference>
<keyword evidence="3" id="KW-0812">Transmembrane</keyword>
<evidence type="ECO:0000256" key="2">
    <source>
        <dbReference type="ARBA" id="ARBA00034247"/>
    </source>
</evidence>
<reference evidence="5 6" key="1">
    <citation type="submission" date="2014-07" db="EMBL/GenBank/DDBJ databases">
        <title>Draft genome sequence of Thalassospira profundimaris 35.</title>
        <authorList>
            <person name="Lai Q."/>
            <person name="Shao Z."/>
        </authorList>
    </citation>
    <scope>NUCLEOTIDE SEQUENCE [LARGE SCALE GENOMIC DNA]</scope>
    <source>
        <strain evidence="5 6">35</strain>
    </source>
</reference>
<dbReference type="FunFam" id="3.30.70.270:FF:000001">
    <property type="entry name" value="Diguanylate cyclase domain protein"/>
    <property type="match status" value="1"/>
</dbReference>
<keyword evidence="3" id="KW-0472">Membrane</keyword>
<accession>A0A367W1Q8</accession>
<dbReference type="InterPro" id="IPR050469">
    <property type="entry name" value="Diguanylate_Cyclase"/>
</dbReference>
<dbReference type="SUPFAM" id="SSF55785">
    <property type="entry name" value="PYP-like sensor domain (PAS domain)"/>
    <property type="match status" value="1"/>
</dbReference>
<organism evidence="5 6">
    <name type="scientific">Thalassospira profundimaris</name>
    <dbReference type="NCBI Taxonomy" id="502049"/>
    <lineage>
        <taxon>Bacteria</taxon>
        <taxon>Pseudomonadati</taxon>
        <taxon>Pseudomonadota</taxon>
        <taxon>Alphaproteobacteria</taxon>
        <taxon>Rhodospirillales</taxon>
        <taxon>Thalassospiraceae</taxon>
        <taxon>Thalassospira</taxon>
    </lineage>
</organism>
<dbReference type="InterPro" id="IPR035965">
    <property type="entry name" value="PAS-like_dom_sf"/>
</dbReference>